<keyword evidence="5 6" id="KW-0472">Membrane</keyword>
<keyword evidence="2" id="KW-1003">Cell membrane</keyword>
<dbReference type="Gene3D" id="1.20.1740.10">
    <property type="entry name" value="Amino acid/polyamine transporter I"/>
    <property type="match status" value="1"/>
</dbReference>
<reference evidence="8" key="1">
    <citation type="submission" date="2018-06" db="EMBL/GenBank/DDBJ databases">
        <authorList>
            <consortium name="Pathogen Informatics"/>
        </authorList>
    </citation>
    <scope>NUCLEOTIDE SEQUENCE [LARGE SCALE GENOMIC DNA]</scope>
    <source>
        <strain evidence="8">NCTC10132</strain>
    </source>
</reference>
<dbReference type="KEGG" id="medw:NCTC10132_00357"/>
<dbReference type="AlphaFoldDB" id="A0A3B0PJN9"/>
<proteinExistence type="predicted"/>
<feature type="transmembrane region" description="Helical" evidence="6">
    <location>
        <begin position="185"/>
        <end position="208"/>
    </location>
</feature>
<keyword evidence="8" id="KW-1185">Reference proteome</keyword>
<gene>
    <name evidence="7" type="ORF">NCTC10132_00357</name>
</gene>
<evidence type="ECO:0000256" key="6">
    <source>
        <dbReference type="SAM" id="Phobius"/>
    </source>
</evidence>
<feature type="transmembrane region" description="Helical" evidence="6">
    <location>
        <begin position="152"/>
        <end position="173"/>
    </location>
</feature>
<dbReference type="Pfam" id="PF13520">
    <property type="entry name" value="AA_permease_2"/>
    <property type="match status" value="1"/>
</dbReference>
<evidence type="ECO:0000256" key="3">
    <source>
        <dbReference type="ARBA" id="ARBA00022692"/>
    </source>
</evidence>
<evidence type="ECO:0000256" key="5">
    <source>
        <dbReference type="ARBA" id="ARBA00023136"/>
    </source>
</evidence>
<dbReference type="PANTHER" id="PTHR42770">
    <property type="entry name" value="AMINO ACID TRANSPORTER-RELATED"/>
    <property type="match status" value="1"/>
</dbReference>
<dbReference type="Proteomes" id="UP000257559">
    <property type="component" value="Chromosome"/>
</dbReference>
<dbReference type="InterPro" id="IPR002293">
    <property type="entry name" value="AA/rel_permease1"/>
</dbReference>
<organism evidence="7 8">
    <name type="scientific">Mycoplasmopsis edwardii</name>
    <dbReference type="NCBI Taxonomy" id="53558"/>
    <lineage>
        <taxon>Bacteria</taxon>
        <taxon>Bacillati</taxon>
        <taxon>Mycoplasmatota</taxon>
        <taxon>Mycoplasmoidales</taxon>
        <taxon>Metamycoplasmataceae</taxon>
        <taxon>Mycoplasmopsis</taxon>
    </lineage>
</organism>
<keyword evidence="4 6" id="KW-1133">Transmembrane helix</keyword>
<feature type="transmembrane region" description="Helical" evidence="6">
    <location>
        <begin position="55"/>
        <end position="77"/>
    </location>
</feature>
<comment type="subcellular location">
    <subcellularLocation>
        <location evidence="1">Cell membrane</location>
        <topology evidence="1">Multi-pass membrane protein</topology>
    </subcellularLocation>
</comment>
<evidence type="ECO:0000256" key="4">
    <source>
        <dbReference type="ARBA" id="ARBA00022989"/>
    </source>
</evidence>
<feature type="transmembrane region" description="Helical" evidence="6">
    <location>
        <begin position="24"/>
        <end position="43"/>
    </location>
</feature>
<dbReference type="GO" id="GO:0005886">
    <property type="term" value="C:plasma membrane"/>
    <property type="evidence" value="ECO:0007669"/>
    <property type="project" value="UniProtKB-SubCell"/>
</dbReference>
<keyword evidence="3 6" id="KW-0812">Transmembrane</keyword>
<evidence type="ECO:0000256" key="2">
    <source>
        <dbReference type="ARBA" id="ARBA00022475"/>
    </source>
</evidence>
<dbReference type="GO" id="GO:0022857">
    <property type="term" value="F:transmembrane transporter activity"/>
    <property type="evidence" value="ECO:0007669"/>
    <property type="project" value="InterPro"/>
</dbReference>
<protein>
    <submittedName>
        <fullName evidence="7">Transporter, basic amino acid/polyamine antiporter (APA) family</fullName>
    </submittedName>
</protein>
<dbReference type="EMBL" id="LS991951">
    <property type="protein sequence ID" value="SYV97002.1"/>
    <property type="molecule type" value="Genomic_DNA"/>
</dbReference>
<name>A0A3B0PJN9_9BACT</name>
<feature type="non-terminal residue" evidence="7">
    <location>
        <position position="220"/>
    </location>
</feature>
<sequence>MTQISLDGYSQSLEATKNISAKTIFSSTLLFIFAFAGIEDMAAMTKDVHFKNFRTILLTAIGAIFVFYMGVYTVMLGLEQSGAINNKFYHYYSLALGTFGLVLFIIGFISNDIGYKITQTVSTARKLVPLAEDNLIHEMFSEHNSKQEYKKAIIFVAIFTLISMISLSLYVLLAQKPGEENYFDAVINMSCVALLVEDIFTFIVAFVLQKKKKIEKIPFW</sequence>
<evidence type="ECO:0000313" key="7">
    <source>
        <dbReference type="EMBL" id="SYV97002.1"/>
    </source>
</evidence>
<feature type="transmembrane region" description="Helical" evidence="6">
    <location>
        <begin position="89"/>
        <end position="109"/>
    </location>
</feature>
<dbReference type="InterPro" id="IPR050367">
    <property type="entry name" value="APC_superfamily"/>
</dbReference>
<evidence type="ECO:0000256" key="1">
    <source>
        <dbReference type="ARBA" id="ARBA00004651"/>
    </source>
</evidence>
<dbReference type="PANTHER" id="PTHR42770:SF18">
    <property type="entry name" value="ARGININE_AGMATINE ANTIPORTER"/>
    <property type="match status" value="1"/>
</dbReference>
<evidence type="ECO:0000313" key="8">
    <source>
        <dbReference type="Proteomes" id="UP000257559"/>
    </source>
</evidence>
<accession>A0A3B0PJN9</accession>